<keyword evidence="2" id="KW-1185">Reference proteome</keyword>
<dbReference type="GeneID" id="89508427"/>
<evidence type="ECO:0000313" key="2">
    <source>
        <dbReference type="Proteomes" id="UP000184278"/>
    </source>
</evidence>
<proteinExistence type="predicted"/>
<reference evidence="2" key="1">
    <citation type="submission" date="2016-11" db="EMBL/GenBank/DDBJ databases">
        <authorList>
            <person name="Varghese N."/>
            <person name="Submissions S."/>
        </authorList>
    </citation>
    <scope>NUCLEOTIDE SEQUENCE [LARGE SCALE GENOMIC DNA]</scope>
    <source>
        <strain evidence="2">DSM 3071</strain>
    </source>
</reference>
<evidence type="ECO:0000313" key="1">
    <source>
        <dbReference type="EMBL" id="SHI17377.1"/>
    </source>
</evidence>
<dbReference type="EMBL" id="FQXK01000014">
    <property type="protein sequence ID" value="SHI17377.1"/>
    <property type="molecule type" value="Genomic_DNA"/>
</dbReference>
<dbReference type="OrthoDB" id="9956197at2"/>
<dbReference type="RefSeq" id="WP_073387196.1">
    <property type="nucleotide sequence ID" value="NZ_FQXK01000014.1"/>
</dbReference>
<dbReference type="AlphaFoldDB" id="A0A1M5YZA0"/>
<accession>A0A1M5YZA0</accession>
<protein>
    <submittedName>
        <fullName evidence="1">Uncharacterized protein</fullName>
    </submittedName>
</protein>
<organism evidence="1 2">
    <name type="scientific">Butyrivibrio fibrisolvens DSM 3071</name>
    <dbReference type="NCBI Taxonomy" id="1121131"/>
    <lineage>
        <taxon>Bacteria</taxon>
        <taxon>Bacillati</taxon>
        <taxon>Bacillota</taxon>
        <taxon>Clostridia</taxon>
        <taxon>Lachnospirales</taxon>
        <taxon>Lachnospiraceae</taxon>
        <taxon>Butyrivibrio</taxon>
    </lineage>
</organism>
<gene>
    <name evidence="1" type="ORF">SAMN02745229_01847</name>
</gene>
<name>A0A1M5YZA0_BUTFI</name>
<sequence length="91" mass="10191">MISNELKGELQNEIKILYQNYEQEAIKAYMPLIKALTNAVLPYTATGGKEIQNIIQGIQNGVEAYKHTDIIGMADALATALININERQWKV</sequence>
<dbReference type="STRING" id="1121131.SAMN02745229_01847"/>
<dbReference type="Proteomes" id="UP000184278">
    <property type="component" value="Unassembled WGS sequence"/>
</dbReference>